<evidence type="ECO:0000313" key="3">
    <source>
        <dbReference type="Proteomes" id="UP000541426"/>
    </source>
</evidence>
<dbReference type="AlphaFoldDB" id="A0A7W6DUX6"/>
<feature type="region of interest" description="Disordered" evidence="1">
    <location>
        <begin position="224"/>
        <end position="243"/>
    </location>
</feature>
<reference evidence="2 3" key="1">
    <citation type="submission" date="2020-08" db="EMBL/GenBank/DDBJ databases">
        <title>Genomic Encyclopedia of Type Strains, Phase IV (KMG-IV): sequencing the most valuable type-strain genomes for metagenomic binning, comparative biology and taxonomic classification.</title>
        <authorList>
            <person name="Goeker M."/>
        </authorList>
    </citation>
    <scope>NUCLEOTIDE SEQUENCE [LARGE SCALE GENOMIC DNA]</scope>
    <source>
        <strain evidence="2 3">DSM 102235</strain>
    </source>
</reference>
<feature type="compositionally biased region" description="Basic residues" evidence="1">
    <location>
        <begin position="296"/>
        <end position="311"/>
    </location>
</feature>
<dbReference type="EMBL" id="JACIEJ010000004">
    <property type="protein sequence ID" value="MBB3985664.1"/>
    <property type="molecule type" value="Genomic_DNA"/>
</dbReference>
<name>A0A7W6DUX6_9RHOB</name>
<evidence type="ECO:0000256" key="1">
    <source>
        <dbReference type="SAM" id="MobiDB-lite"/>
    </source>
</evidence>
<gene>
    <name evidence="2" type="ORF">GGQ68_001997</name>
</gene>
<evidence type="ECO:0000313" key="2">
    <source>
        <dbReference type="EMBL" id="MBB3985664.1"/>
    </source>
</evidence>
<accession>A0A7W6DUX6</accession>
<dbReference type="Proteomes" id="UP000541426">
    <property type="component" value="Unassembled WGS sequence"/>
</dbReference>
<sequence length="311" mass="34700">MEIFLHLGAHRTASTSFQAYLRSNRDDLNSAGLGFWGPWRTRNGLLNDVVERPDTHAKAQRAAGRVQLAVAQAQRKGFQHLLVSDENMLGTPRRCLRDGVLYTGAGERVARLASAFGHVRGITLQIRAQDMWWSSLISYLISRGQRLPEKDKIAAIAAGTRTWRDVIIDIACACPEAAITVTPFERFTDRPDKQLGMITGLAALPTVKPGEFWRNRRPELSELRATLSDRGEDPDRLPEGEGRYMPFDARQRSALREAYADDLFWLQSGAEGLATLQSDADPARCGAFPAAGSKLRGQRHDRPARRLARDR</sequence>
<protein>
    <submittedName>
        <fullName evidence="2">Uncharacterized protein</fullName>
    </submittedName>
</protein>
<proteinExistence type="predicted"/>
<comment type="caution">
    <text evidence="2">The sequence shown here is derived from an EMBL/GenBank/DDBJ whole genome shotgun (WGS) entry which is preliminary data.</text>
</comment>
<keyword evidence="3" id="KW-1185">Reference proteome</keyword>
<feature type="region of interest" description="Disordered" evidence="1">
    <location>
        <begin position="287"/>
        <end position="311"/>
    </location>
</feature>
<dbReference type="RefSeq" id="WP_183965419.1">
    <property type="nucleotide sequence ID" value="NZ_BAABBZ010000018.1"/>
</dbReference>
<feature type="compositionally biased region" description="Basic and acidic residues" evidence="1">
    <location>
        <begin position="224"/>
        <end position="242"/>
    </location>
</feature>
<organism evidence="2 3">
    <name type="scientific">Sagittula marina</name>
    <dbReference type="NCBI Taxonomy" id="943940"/>
    <lineage>
        <taxon>Bacteria</taxon>
        <taxon>Pseudomonadati</taxon>
        <taxon>Pseudomonadota</taxon>
        <taxon>Alphaproteobacteria</taxon>
        <taxon>Rhodobacterales</taxon>
        <taxon>Roseobacteraceae</taxon>
        <taxon>Sagittula</taxon>
    </lineage>
</organism>